<sequence length="105" mass="11292">MATITAQERHAAITWNTQSHFDTSCARPLRACAAITTFDTQLNLAASLGGVTATLGEWPGEQNGKSLVAAKQALIDAHESKSSTEEERRAFLAAAEEAQILFFRA</sequence>
<reference evidence="1 2" key="1">
    <citation type="submission" date="2018-10" db="EMBL/GenBank/DDBJ databases">
        <title>Rhizobium etli, R. leguminosarum and a new Rhizobium genospecies from Phaseolus dumosus.</title>
        <authorList>
            <person name="Ramirez-Puebla S.T."/>
            <person name="Rogel-Hernandez M.A."/>
            <person name="Guerrero G."/>
            <person name="Ormeno-Orrillo E."/>
            <person name="Martinez-Romero J.C."/>
            <person name="Negrete-Yankelevich S."/>
            <person name="Martinez-Romero E."/>
        </authorList>
    </citation>
    <scope>NUCLEOTIDE SEQUENCE [LARGE SCALE GENOMIC DNA]</scope>
    <source>
        <strain evidence="1 2">CCGE525</strain>
    </source>
</reference>
<evidence type="ECO:0000313" key="2">
    <source>
        <dbReference type="Proteomes" id="UP000282195"/>
    </source>
</evidence>
<accession>A0A387FLH8</accession>
<name>A0A387FLH8_9HYPH</name>
<evidence type="ECO:0000313" key="1">
    <source>
        <dbReference type="EMBL" id="AYG60280.1"/>
    </source>
</evidence>
<organism evidence="1 2">
    <name type="scientific">Rhizobium jaguaris</name>
    <dbReference type="NCBI Taxonomy" id="1312183"/>
    <lineage>
        <taxon>Bacteria</taxon>
        <taxon>Pseudomonadati</taxon>
        <taxon>Pseudomonadota</taxon>
        <taxon>Alphaproteobacteria</taxon>
        <taxon>Hyphomicrobiales</taxon>
        <taxon>Rhizobiaceae</taxon>
        <taxon>Rhizobium/Agrobacterium group</taxon>
        <taxon>Rhizobium</taxon>
    </lineage>
</organism>
<dbReference type="InterPro" id="IPR010385">
    <property type="entry name" value="DUF982"/>
</dbReference>
<dbReference type="EMBL" id="CP032694">
    <property type="protein sequence ID" value="AYG60280.1"/>
    <property type="molecule type" value="Genomic_DNA"/>
</dbReference>
<dbReference type="AlphaFoldDB" id="A0A387FLH8"/>
<gene>
    <name evidence="1" type="ORF">CCGE525_16750</name>
</gene>
<dbReference type="RefSeq" id="WP_120705270.1">
    <property type="nucleotide sequence ID" value="NZ_JARWKY010000018.1"/>
</dbReference>
<dbReference type="KEGG" id="rjg:CCGE525_16750"/>
<proteinExistence type="predicted"/>
<dbReference type="Pfam" id="PF06169">
    <property type="entry name" value="DUF982"/>
    <property type="match status" value="1"/>
</dbReference>
<protein>
    <submittedName>
        <fullName evidence="1">DUF982 domain-containing protein</fullName>
    </submittedName>
</protein>
<dbReference type="Proteomes" id="UP000282195">
    <property type="component" value="Chromosome"/>
</dbReference>
<dbReference type="Gene3D" id="6.10.250.730">
    <property type="match status" value="1"/>
</dbReference>
<keyword evidence="2" id="KW-1185">Reference proteome</keyword>